<reference evidence="2" key="1">
    <citation type="journal article" date="2023" name="Hortic. Res.">
        <title>A chromosome-level phased genome enabling allele-level studies in sweet orange: a case study on citrus Huanglongbing tolerance.</title>
        <authorList>
            <person name="Wu B."/>
            <person name="Yu Q."/>
            <person name="Deng Z."/>
            <person name="Duan Y."/>
            <person name="Luo F."/>
            <person name="Gmitter F. Jr."/>
        </authorList>
    </citation>
    <scope>NUCLEOTIDE SEQUENCE [LARGE SCALE GENOMIC DNA]</scope>
    <source>
        <strain evidence="2">cv. Valencia</strain>
    </source>
</reference>
<dbReference type="Proteomes" id="UP000829398">
    <property type="component" value="Chromosome 7"/>
</dbReference>
<dbReference type="EMBL" id="CM039176">
    <property type="protein sequence ID" value="KAH9712954.1"/>
    <property type="molecule type" value="Genomic_DNA"/>
</dbReference>
<gene>
    <name evidence="1" type="ORF">KPL71_020191</name>
</gene>
<proteinExistence type="predicted"/>
<sequence>MSQSSQHVFTNSPPSCSSRFTFYHSATNLIKNPNNLALPPPITSRHLLIHISHNDYTPFKFIPNSKFYHSLKPNNCSNTSVVTTQTNDNFNLDSLLSISEVLCLFSSSVIAIGFAVYYGMFGLKSSLFGLIGSRVLACGVVSLVCGVWIGAIIRRRQWRRVCGEKARAEGRESVNLVGRIEKLEEDMKSSATILRVLSRQLEKLGVRFRVTRKALKDPITQILREVRMEHAVEVMKEIKDAAALAQKNAEATRALAMQEDVLEKELGEIQKVLLAMQEQQQKQLELILAIGKTGKLFENRQEPSQEQDKLKTSDFIDGAKQMETQETEALGSSRGNKNDRA</sequence>
<accession>A0ACB8J5Z1</accession>
<keyword evidence="1" id="KW-0472">Membrane</keyword>
<protein>
    <submittedName>
        <fullName evidence="1">Transmembrane protein</fullName>
    </submittedName>
</protein>
<name>A0ACB8J5Z1_CITSI</name>
<organism evidence="1 2">
    <name type="scientific">Citrus sinensis</name>
    <name type="common">Sweet orange</name>
    <name type="synonym">Citrus aurantium var. sinensis</name>
    <dbReference type="NCBI Taxonomy" id="2711"/>
    <lineage>
        <taxon>Eukaryota</taxon>
        <taxon>Viridiplantae</taxon>
        <taxon>Streptophyta</taxon>
        <taxon>Embryophyta</taxon>
        <taxon>Tracheophyta</taxon>
        <taxon>Spermatophyta</taxon>
        <taxon>Magnoliopsida</taxon>
        <taxon>eudicotyledons</taxon>
        <taxon>Gunneridae</taxon>
        <taxon>Pentapetalae</taxon>
        <taxon>rosids</taxon>
        <taxon>malvids</taxon>
        <taxon>Sapindales</taxon>
        <taxon>Rutaceae</taxon>
        <taxon>Aurantioideae</taxon>
        <taxon>Citrus</taxon>
    </lineage>
</organism>
<evidence type="ECO:0000313" key="1">
    <source>
        <dbReference type="EMBL" id="KAH9712954.1"/>
    </source>
</evidence>
<comment type="caution">
    <text evidence="1">The sequence shown here is derived from an EMBL/GenBank/DDBJ whole genome shotgun (WGS) entry which is preliminary data.</text>
</comment>
<evidence type="ECO:0000313" key="2">
    <source>
        <dbReference type="Proteomes" id="UP000829398"/>
    </source>
</evidence>
<keyword evidence="2" id="KW-1185">Reference proteome</keyword>
<keyword evidence="1" id="KW-0812">Transmembrane</keyword>